<dbReference type="SMART" id="SM00320">
    <property type="entry name" value="WD40"/>
    <property type="match status" value="5"/>
</dbReference>
<dbReference type="PRINTS" id="PR00319">
    <property type="entry name" value="GPROTEINB"/>
</dbReference>
<evidence type="ECO:0000256" key="10">
    <source>
        <dbReference type="SAM" id="MobiDB-lite"/>
    </source>
</evidence>
<evidence type="ECO:0000259" key="11">
    <source>
        <dbReference type="Pfam" id="PF24105"/>
    </source>
</evidence>
<keyword evidence="8" id="KW-0539">Nucleus</keyword>
<dbReference type="SUPFAM" id="SSF50978">
    <property type="entry name" value="WD40 repeat-like"/>
    <property type="match status" value="1"/>
</dbReference>
<evidence type="ECO:0000256" key="5">
    <source>
        <dbReference type="ARBA" id="ARBA00022763"/>
    </source>
</evidence>
<keyword evidence="7" id="KW-0234">DNA repair</keyword>
<feature type="region of interest" description="Disordered" evidence="10">
    <location>
        <begin position="483"/>
        <end position="512"/>
    </location>
</feature>
<comment type="similarity">
    <text evidence="2">Belongs to the WD repeat HIR1 family.</text>
</comment>
<dbReference type="InterPro" id="IPR045145">
    <property type="entry name" value="PTHR15271"/>
</dbReference>
<dbReference type="EMBL" id="HBIS01006450">
    <property type="protein sequence ID" value="CAE0612005.1"/>
    <property type="molecule type" value="Transcribed_RNA"/>
</dbReference>
<evidence type="ECO:0000256" key="8">
    <source>
        <dbReference type="ARBA" id="ARBA00023242"/>
    </source>
</evidence>
<gene>
    <name evidence="12" type="ORF">PSAL00342_LOCUS5840</name>
</gene>
<feature type="domain" description="CAF1B/HIR1 beta-propeller" evidence="11">
    <location>
        <begin position="1"/>
        <end position="400"/>
    </location>
</feature>
<evidence type="ECO:0000256" key="2">
    <source>
        <dbReference type="ARBA" id="ARBA00007306"/>
    </source>
</evidence>
<feature type="repeat" description="WD" evidence="9">
    <location>
        <begin position="68"/>
        <end position="99"/>
    </location>
</feature>
<evidence type="ECO:0000256" key="6">
    <source>
        <dbReference type="ARBA" id="ARBA00022853"/>
    </source>
</evidence>
<keyword evidence="3 9" id="KW-0853">WD repeat</keyword>
<sequence>MKVKTVQIVWHGKEPVFSLDFHPAAGVKPEEGDKYLLATGGGDNEVRMWEVSVDETDGDPTVKHIGSLTAHSKSVNVVRFSPSGKRIASGDDQGEILVWRPNEHGTAGLGEEDGGNWRVASVLRGHKEDVQDLSWSPDSCRLVSGSVDHYNIVWNVAGGKMERIYEDHTHYVQGVGWDPCGKFFASLSGDRTCRIYCRKNGRRGEKGGSPEFFCQQVMNKLEEEETNEIGKEESLEPVRKKPRQNLFHGDSLSSFFRRLAWSPEGSFLAVPTGIIRAPNTNTQSSTVFIYGRGHWKRPAVHLPGIGKPVTGVKFCPVLFRLQEDQPASTHFDLPYRIVFAAATLDSVLIYDTQQTSPLAMLSAMHYAPITDMAWSPDGRCLAFSSHDGYCSMITFKPGELGEVMLSEELPKQVLERIPMSLYEASQRNLQDDPRKAENTTDVDDKLVREKDVTPGQVIDQGNPHVAAMSTSSLVPMSTTVAEVADKPAPDADANETSRRVEPRRIVPTMVVE</sequence>
<dbReference type="PANTHER" id="PTHR15271">
    <property type="entry name" value="CHROMATIN ASSEMBLY FACTOR 1 SUBUNIT B"/>
    <property type="match status" value="1"/>
</dbReference>
<feature type="repeat" description="WD" evidence="9">
    <location>
        <begin position="123"/>
        <end position="164"/>
    </location>
</feature>
<keyword evidence="5" id="KW-0227">DNA damage</keyword>
<evidence type="ECO:0000256" key="1">
    <source>
        <dbReference type="ARBA" id="ARBA00004123"/>
    </source>
</evidence>
<keyword evidence="6" id="KW-0156">Chromatin regulator</keyword>
<dbReference type="PROSITE" id="PS50082">
    <property type="entry name" value="WD_REPEATS_2"/>
    <property type="match status" value="2"/>
</dbReference>
<organism evidence="12">
    <name type="scientific">Picocystis salinarum</name>
    <dbReference type="NCBI Taxonomy" id="88271"/>
    <lineage>
        <taxon>Eukaryota</taxon>
        <taxon>Viridiplantae</taxon>
        <taxon>Chlorophyta</taxon>
        <taxon>Picocystophyceae</taxon>
        <taxon>Picocystales</taxon>
        <taxon>Picocystaceae</taxon>
        <taxon>Picocystis</taxon>
    </lineage>
</organism>
<dbReference type="AlphaFoldDB" id="A0A7S3XEY1"/>
<dbReference type="PANTHER" id="PTHR15271:SF4">
    <property type="entry name" value="CHROMATIN ASSEMBLY FACTOR 1 SUBUNIT B"/>
    <property type="match status" value="1"/>
</dbReference>
<evidence type="ECO:0000256" key="7">
    <source>
        <dbReference type="ARBA" id="ARBA00023204"/>
    </source>
</evidence>
<dbReference type="Gene3D" id="2.130.10.10">
    <property type="entry name" value="YVTN repeat-like/Quinoprotein amine dehydrogenase"/>
    <property type="match status" value="2"/>
</dbReference>
<dbReference type="InterPro" id="IPR036322">
    <property type="entry name" value="WD40_repeat_dom_sf"/>
</dbReference>
<dbReference type="InterPro" id="IPR055410">
    <property type="entry name" value="Beta-prop_CAF1B_HIR1"/>
</dbReference>
<dbReference type="GO" id="GO:0006334">
    <property type="term" value="P:nucleosome assembly"/>
    <property type="evidence" value="ECO:0007669"/>
    <property type="project" value="TreeGrafter"/>
</dbReference>
<keyword evidence="4" id="KW-0677">Repeat</keyword>
<dbReference type="GO" id="GO:0033186">
    <property type="term" value="C:CAF-1 complex"/>
    <property type="evidence" value="ECO:0007669"/>
    <property type="project" value="TreeGrafter"/>
</dbReference>
<dbReference type="InterPro" id="IPR001680">
    <property type="entry name" value="WD40_rpt"/>
</dbReference>
<dbReference type="InterPro" id="IPR015943">
    <property type="entry name" value="WD40/YVTN_repeat-like_dom_sf"/>
</dbReference>
<evidence type="ECO:0000313" key="12">
    <source>
        <dbReference type="EMBL" id="CAE0612005.1"/>
    </source>
</evidence>
<dbReference type="GO" id="GO:0006281">
    <property type="term" value="P:DNA repair"/>
    <property type="evidence" value="ECO:0007669"/>
    <property type="project" value="UniProtKB-KW"/>
</dbReference>
<proteinExistence type="inferred from homology"/>
<evidence type="ECO:0000256" key="3">
    <source>
        <dbReference type="ARBA" id="ARBA00022574"/>
    </source>
</evidence>
<accession>A0A7S3XEY1</accession>
<reference evidence="12" key="1">
    <citation type="submission" date="2021-01" db="EMBL/GenBank/DDBJ databases">
        <authorList>
            <person name="Corre E."/>
            <person name="Pelletier E."/>
            <person name="Niang G."/>
            <person name="Scheremetjew M."/>
            <person name="Finn R."/>
            <person name="Kale V."/>
            <person name="Holt S."/>
            <person name="Cochrane G."/>
            <person name="Meng A."/>
            <person name="Brown T."/>
            <person name="Cohen L."/>
        </authorList>
    </citation>
    <scope>NUCLEOTIDE SEQUENCE</scope>
    <source>
        <strain evidence="12">CCMP1897</strain>
    </source>
</reference>
<dbReference type="GO" id="GO:0006335">
    <property type="term" value="P:DNA replication-dependent chromatin assembly"/>
    <property type="evidence" value="ECO:0007669"/>
    <property type="project" value="InterPro"/>
</dbReference>
<evidence type="ECO:0000256" key="9">
    <source>
        <dbReference type="PROSITE-ProRule" id="PRU00221"/>
    </source>
</evidence>
<protein>
    <recommendedName>
        <fullName evidence="11">CAF1B/HIR1 beta-propeller domain-containing protein</fullName>
    </recommendedName>
</protein>
<comment type="subcellular location">
    <subcellularLocation>
        <location evidence="1">Nucleus</location>
    </subcellularLocation>
</comment>
<dbReference type="Pfam" id="PF24105">
    <property type="entry name" value="Beta-prop_CAF1B_HIR1"/>
    <property type="match status" value="1"/>
</dbReference>
<name>A0A7S3XEY1_9CHLO</name>
<dbReference type="PROSITE" id="PS50294">
    <property type="entry name" value="WD_REPEATS_REGION"/>
    <property type="match status" value="2"/>
</dbReference>
<evidence type="ECO:0000256" key="4">
    <source>
        <dbReference type="ARBA" id="ARBA00022737"/>
    </source>
</evidence>
<feature type="compositionally biased region" description="Basic and acidic residues" evidence="10">
    <location>
        <begin position="483"/>
        <end position="504"/>
    </location>
</feature>
<dbReference type="GO" id="GO:0005634">
    <property type="term" value="C:nucleus"/>
    <property type="evidence" value="ECO:0007669"/>
    <property type="project" value="UniProtKB-SubCell"/>
</dbReference>
<dbReference type="InterPro" id="IPR001632">
    <property type="entry name" value="WD40_G-protein_beta-like"/>
</dbReference>